<keyword evidence="1" id="KW-0472">Membrane</keyword>
<gene>
    <name evidence="2" type="ORF">ELS17_13105</name>
</gene>
<organism evidence="2 3">
    <name type="scientific">Natrinema altunense</name>
    <dbReference type="NCBI Taxonomy" id="222984"/>
    <lineage>
        <taxon>Archaea</taxon>
        <taxon>Methanobacteriati</taxon>
        <taxon>Methanobacteriota</taxon>
        <taxon>Stenosarchaea group</taxon>
        <taxon>Halobacteria</taxon>
        <taxon>Halobacteriales</taxon>
        <taxon>Natrialbaceae</taxon>
        <taxon>Natrinema</taxon>
    </lineage>
</organism>
<reference evidence="2 3" key="1">
    <citation type="submission" date="2019-02" db="EMBL/GenBank/DDBJ databases">
        <title>Genome analysis provides insights into bioremediation potentialities and Haloocin production by Natrinema altunense strain 4.1R isolated from Chott Douz in Tunisian desert.</title>
        <authorList>
            <person name="Najjari A."/>
            <person name="Youssef N."/>
            <person name="Ben Dhia O."/>
            <person name="Ferjani R."/>
            <person name="El Hidri D."/>
            <person name="Ouzari H.I."/>
            <person name="Cherif A."/>
        </authorList>
    </citation>
    <scope>NUCLEOTIDE SEQUENCE [LARGE SCALE GENOMIC DNA]</scope>
    <source>
        <strain evidence="2 3">4.1R</strain>
    </source>
</reference>
<proteinExistence type="predicted"/>
<keyword evidence="1" id="KW-0812">Transmembrane</keyword>
<accession>A0A482XU07</accession>
<dbReference type="EMBL" id="SHMR01000007">
    <property type="protein sequence ID" value="RZH66721.1"/>
    <property type="molecule type" value="Genomic_DNA"/>
</dbReference>
<dbReference type="AlphaFoldDB" id="A0A482XU07"/>
<dbReference type="RefSeq" id="WP_130171034.1">
    <property type="nucleotide sequence ID" value="NZ_SHMR01000007.1"/>
</dbReference>
<name>A0A482XU07_9EURY</name>
<keyword evidence="1" id="KW-1133">Transmembrane helix</keyword>
<protein>
    <submittedName>
        <fullName evidence="2">Uncharacterized protein</fullName>
    </submittedName>
</protein>
<evidence type="ECO:0000313" key="2">
    <source>
        <dbReference type="EMBL" id="RZH66721.1"/>
    </source>
</evidence>
<sequence>MDVTQIGLGVALLVIGSLTLAGPATLVTGPLVYLLTGATLLVTAYALVIGLWQRRPPYSSTR</sequence>
<comment type="caution">
    <text evidence="2">The sequence shown here is derived from an EMBL/GenBank/DDBJ whole genome shotgun (WGS) entry which is preliminary data.</text>
</comment>
<dbReference type="Proteomes" id="UP000292704">
    <property type="component" value="Unassembled WGS sequence"/>
</dbReference>
<feature type="transmembrane region" description="Helical" evidence="1">
    <location>
        <begin position="31"/>
        <end position="52"/>
    </location>
</feature>
<dbReference type="OrthoDB" id="162714at2157"/>
<evidence type="ECO:0000313" key="3">
    <source>
        <dbReference type="Proteomes" id="UP000292704"/>
    </source>
</evidence>
<evidence type="ECO:0000256" key="1">
    <source>
        <dbReference type="SAM" id="Phobius"/>
    </source>
</evidence>